<dbReference type="AlphaFoldDB" id="A0A1S3HNZ5"/>
<accession>A0A1S3HNZ5</accession>
<protein>
    <submittedName>
        <fullName evidence="3">Uncharacterized protein LOC106156882 isoform X1</fullName>
    </submittedName>
</protein>
<gene>
    <name evidence="3" type="primary">LOC106156882</name>
</gene>
<dbReference type="STRING" id="7574.A0A1S3HNZ5"/>
<feature type="transmembrane region" description="Helical" evidence="1">
    <location>
        <begin position="29"/>
        <end position="47"/>
    </location>
</feature>
<dbReference type="OMA" id="NTWHESY"/>
<keyword evidence="1" id="KW-1133">Transmembrane helix</keyword>
<evidence type="ECO:0000313" key="3">
    <source>
        <dbReference type="RefSeq" id="XP_013387767.1"/>
    </source>
</evidence>
<keyword evidence="2" id="KW-1185">Reference proteome</keyword>
<dbReference type="KEGG" id="lak:106156882"/>
<evidence type="ECO:0000256" key="1">
    <source>
        <dbReference type="SAM" id="Phobius"/>
    </source>
</evidence>
<organism evidence="2 3">
    <name type="scientific">Lingula anatina</name>
    <name type="common">Brachiopod</name>
    <name type="synonym">Lingula unguis</name>
    <dbReference type="NCBI Taxonomy" id="7574"/>
    <lineage>
        <taxon>Eukaryota</taxon>
        <taxon>Metazoa</taxon>
        <taxon>Spiralia</taxon>
        <taxon>Lophotrochozoa</taxon>
        <taxon>Brachiopoda</taxon>
        <taxon>Linguliformea</taxon>
        <taxon>Lingulata</taxon>
        <taxon>Lingulida</taxon>
        <taxon>Linguloidea</taxon>
        <taxon>Lingulidae</taxon>
        <taxon>Lingula</taxon>
    </lineage>
</organism>
<sequence length="495" mass="57323">MEEDQGGACETTDKFTMLKQLTRLQRWKYGRLLLLVICFILSGNLLFRGLTYQGIPSTTIQKEGGIRKESRLIESGSHDTGLVDDGEFAHAQTLAGAVFKQHAMSDELLTKVVVSVPHSFSPTTEQTVAKMFSDDLNENIYHGIAPAITWADDEIIVVQRLWLVQFEHSVYYKTEKQLRNTWHESYFYTQKFNKNYEPTTKGELMGIPVPSNSQFDYRSDGPMDPRLIWVNGTLYVSFHIWIWDDKDKASRGRMHLWNCQENSIKRLNVRDYDFLVVEINWAPLEINGSLYYIYTLDPFRVLKCEPSTGDCHFVVNDSPDNNRFEYNREHLRGGSPFLLYKWPYYIGMAHSVIVSQTPKENFGIYNTHLVIISVEPTFRIVYVSAQIQFKEKFLNQFPIARPYAQMRPFVFPVGIIFRNDDVIDVGAHLNDNSGYVIRLRGIRTLVRDAIALDKHHGRRSRPSPLVVNGYVRSRLKSANRDMTFKGEEFYKDLGH</sequence>
<dbReference type="InParanoid" id="A0A1S3HNZ5"/>
<proteinExistence type="predicted"/>
<dbReference type="RefSeq" id="XP_013387767.1">
    <property type="nucleotide sequence ID" value="XM_013532313.1"/>
</dbReference>
<dbReference type="GeneID" id="106156882"/>
<keyword evidence="1" id="KW-0472">Membrane</keyword>
<keyword evidence="1" id="KW-0812">Transmembrane</keyword>
<reference evidence="3" key="1">
    <citation type="submission" date="2025-08" db="UniProtKB">
        <authorList>
            <consortium name="RefSeq"/>
        </authorList>
    </citation>
    <scope>IDENTIFICATION</scope>
    <source>
        <tissue evidence="3">Gonads</tissue>
    </source>
</reference>
<dbReference type="OrthoDB" id="6274964at2759"/>
<name>A0A1S3HNZ5_LINAN</name>
<dbReference type="Proteomes" id="UP000085678">
    <property type="component" value="Unplaced"/>
</dbReference>
<evidence type="ECO:0000313" key="2">
    <source>
        <dbReference type="Proteomes" id="UP000085678"/>
    </source>
</evidence>